<dbReference type="Proteomes" id="UP000318571">
    <property type="component" value="Chromosome 3"/>
</dbReference>
<dbReference type="InterPro" id="IPR020892">
    <property type="entry name" value="Cyclophilin-type_PPIase_CS"/>
</dbReference>
<evidence type="ECO:0000256" key="6">
    <source>
        <dbReference type="SAM" id="MobiDB-lite"/>
    </source>
</evidence>
<dbReference type="GO" id="GO:0006457">
    <property type="term" value="P:protein folding"/>
    <property type="evidence" value="ECO:0007669"/>
    <property type="project" value="InterPro"/>
</dbReference>
<keyword evidence="4 5" id="KW-0413">Isomerase</keyword>
<dbReference type="PANTHER" id="PTHR11071">
    <property type="entry name" value="PEPTIDYL-PROLYL CIS-TRANS ISOMERASE"/>
    <property type="match status" value="1"/>
</dbReference>
<dbReference type="OMA" id="CIYEKAK"/>
<dbReference type="InterPro" id="IPR038130">
    <property type="entry name" value="PTN/MK_C_dom_sf"/>
</dbReference>
<feature type="region of interest" description="Disordered" evidence="6">
    <location>
        <begin position="77"/>
        <end position="124"/>
    </location>
</feature>
<dbReference type="PROSITE" id="PS50072">
    <property type="entry name" value="CSA_PPIASE_2"/>
    <property type="match status" value="1"/>
</dbReference>
<dbReference type="GO" id="GO:0003755">
    <property type="term" value="F:peptidyl-prolyl cis-trans isomerase activity"/>
    <property type="evidence" value="ECO:0007669"/>
    <property type="project" value="UniProtKB-UniRule"/>
</dbReference>
<organism evidence="8 9">
    <name type="scientific">Tigriopus californicus</name>
    <name type="common">Marine copepod</name>
    <dbReference type="NCBI Taxonomy" id="6832"/>
    <lineage>
        <taxon>Eukaryota</taxon>
        <taxon>Metazoa</taxon>
        <taxon>Ecdysozoa</taxon>
        <taxon>Arthropoda</taxon>
        <taxon>Crustacea</taxon>
        <taxon>Multicrustacea</taxon>
        <taxon>Hexanauplia</taxon>
        <taxon>Copepoda</taxon>
        <taxon>Harpacticoida</taxon>
        <taxon>Harpacticidae</taxon>
        <taxon>Tigriopus</taxon>
    </lineage>
</organism>
<dbReference type="PRINTS" id="PR00153">
    <property type="entry name" value="CSAPPISMRASE"/>
</dbReference>
<feature type="compositionally biased region" description="Basic residues" evidence="6">
    <location>
        <begin position="108"/>
        <end position="124"/>
    </location>
</feature>
<reference evidence="8 9" key="1">
    <citation type="journal article" date="2018" name="Nat. Ecol. Evol.">
        <title>Genomic signatures of mitonuclear coevolution across populations of Tigriopus californicus.</title>
        <authorList>
            <person name="Barreto F.S."/>
            <person name="Watson E.T."/>
            <person name="Lima T.G."/>
            <person name="Willett C.S."/>
            <person name="Edmands S."/>
            <person name="Li W."/>
            <person name="Burton R.S."/>
        </authorList>
    </citation>
    <scope>NUCLEOTIDE SEQUENCE [LARGE SCALE GENOMIC DNA]</scope>
    <source>
        <strain evidence="8 9">San Diego</strain>
    </source>
</reference>
<dbReference type="Gene3D" id="2.40.100.10">
    <property type="entry name" value="Cyclophilin-like"/>
    <property type="match status" value="1"/>
</dbReference>
<evidence type="ECO:0000256" key="4">
    <source>
        <dbReference type="ARBA" id="ARBA00023235"/>
    </source>
</evidence>
<dbReference type="PROSITE" id="PS00170">
    <property type="entry name" value="CSA_PPIASE_1"/>
    <property type="match status" value="1"/>
</dbReference>
<evidence type="ECO:0000256" key="3">
    <source>
        <dbReference type="ARBA" id="ARBA00023110"/>
    </source>
</evidence>
<dbReference type="GO" id="GO:0016018">
    <property type="term" value="F:cyclosporin A binding"/>
    <property type="evidence" value="ECO:0007669"/>
    <property type="project" value="TreeGrafter"/>
</dbReference>
<evidence type="ECO:0000256" key="2">
    <source>
        <dbReference type="ARBA" id="ARBA00002388"/>
    </source>
</evidence>
<comment type="catalytic activity">
    <reaction evidence="1 5">
        <text>[protein]-peptidylproline (omega=180) = [protein]-peptidylproline (omega=0)</text>
        <dbReference type="Rhea" id="RHEA:16237"/>
        <dbReference type="Rhea" id="RHEA-COMP:10747"/>
        <dbReference type="Rhea" id="RHEA-COMP:10748"/>
        <dbReference type="ChEBI" id="CHEBI:83833"/>
        <dbReference type="ChEBI" id="CHEBI:83834"/>
        <dbReference type="EC" id="5.2.1.8"/>
    </reaction>
</comment>
<dbReference type="Pfam" id="PF00160">
    <property type="entry name" value="Pro_isomerase"/>
    <property type="match status" value="1"/>
</dbReference>
<evidence type="ECO:0000313" key="8">
    <source>
        <dbReference type="EMBL" id="TRY73819.1"/>
    </source>
</evidence>
<dbReference type="AlphaFoldDB" id="A0A553P824"/>
<evidence type="ECO:0000256" key="5">
    <source>
        <dbReference type="RuleBase" id="RU363019"/>
    </source>
</evidence>
<accession>A0A553P824</accession>
<proteinExistence type="inferred from homology"/>
<dbReference type="GO" id="GO:0005737">
    <property type="term" value="C:cytoplasm"/>
    <property type="evidence" value="ECO:0007669"/>
    <property type="project" value="TreeGrafter"/>
</dbReference>
<keyword evidence="9" id="KW-1185">Reference proteome</keyword>
<dbReference type="Pfam" id="PF01091">
    <property type="entry name" value="PTN_MK_C"/>
    <property type="match status" value="1"/>
</dbReference>
<dbReference type="GO" id="GO:0008083">
    <property type="term" value="F:growth factor activity"/>
    <property type="evidence" value="ECO:0007669"/>
    <property type="project" value="InterPro"/>
</dbReference>
<protein>
    <recommendedName>
        <fullName evidence="5">Peptidyl-prolyl cis-trans isomerase</fullName>
        <shortName evidence="5">PPIase</shortName>
        <ecNumber evidence="5">5.2.1.8</ecNumber>
    </recommendedName>
</protein>
<dbReference type="PANTHER" id="PTHR11071:SF561">
    <property type="entry name" value="PEPTIDYL-PROLYL CIS-TRANS ISOMERASE D-RELATED"/>
    <property type="match status" value="1"/>
</dbReference>
<comment type="similarity">
    <text evidence="5">Belongs to the cyclophilin-type PPIase family.</text>
</comment>
<evidence type="ECO:0000259" key="7">
    <source>
        <dbReference type="PROSITE" id="PS50072"/>
    </source>
</evidence>
<dbReference type="EC" id="5.2.1.8" evidence="5"/>
<dbReference type="EMBL" id="VCGU01000007">
    <property type="protein sequence ID" value="TRY73819.1"/>
    <property type="molecule type" value="Genomic_DNA"/>
</dbReference>
<gene>
    <name evidence="8" type="ORF">TCAL_07388</name>
</gene>
<feature type="domain" description="PPIase cyclophilin-type" evidence="7">
    <location>
        <begin position="127"/>
        <end position="284"/>
    </location>
</feature>
<comment type="caution">
    <text evidence="8">The sequence shown here is derived from an EMBL/GenBank/DDBJ whole genome shotgun (WGS) entry which is preliminary data.</text>
</comment>
<dbReference type="InterPro" id="IPR020090">
    <property type="entry name" value="PTN/MK_C_dom"/>
</dbReference>
<dbReference type="STRING" id="6832.A0A553P824"/>
<sequence>MQSRQDKMKKRRTGCPDVRTITKNCKIKDLRQKADGKCKYEKPSHIEFTPCNAATRTKKKVLSLVKVKGQNVQCPNSKTMFKPCNEDRNKKKRKNKREGSLDGTKMQSARKTKRRGENGRKKKGFCSMDINVNGEPLGRVDVKLKYDIVPKTTENFRALCTGEKGYGYAGSTFHRIIPNFMIQGGDFTAHDGTGGHSVYGATFPDENFKLKHKPFVLSMANSGKDTNGSQFFITSVKTPWLDGSHTVFGKVMNKASKDVVKRIEAFGSKSGNPKAKLTIDRCTCI</sequence>
<comment type="function">
    <text evidence="2 5">PPIases accelerate the folding of proteins. It catalyzes the cis-trans isomerization of proline imidic peptide bonds in oligopeptides.</text>
</comment>
<evidence type="ECO:0000256" key="1">
    <source>
        <dbReference type="ARBA" id="ARBA00000971"/>
    </source>
</evidence>
<evidence type="ECO:0000313" key="9">
    <source>
        <dbReference type="Proteomes" id="UP000318571"/>
    </source>
</evidence>
<name>A0A553P824_TIGCA</name>
<dbReference type="Gene3D" id="2.30.90.10">
    <property type="entry name" value="Heparin-binding Growth Factor, Midkine, Chain A- C-terminal Domain"/>
    <property type="match status" value="1"/>
</dbReference>
<dbReference type="SUPFAM" id="SSF50891">
    <property type="entry name" value="Cyclophilin-like"/>
    <property type="match status" value="1"/>
</dbReference>
<dbReference type="FunFam" id="2.40.100.10:FF:000013">
    <property type="entry name" value="Peptidyl-prolyl cis-trans isomerase"/>
    <property type="match status" value="1"/>
</dbReference>
<dbReference type="InterPro" id="IPR002130">
    <property type="entry name" value="Cyclophilin-type_PPIase_dom"/>
</dbReference>
<keyword evidence="3 5" id="KW-0697">Rotamase</keyword>
<dbReference type="InterPro" id="IPR029000">
    <property type="entry name" value="Cyclophilin-like_dom_sf"/>
</dbReference>